<organism evidence="4 5">
    <name type="scientific">Pholiota conissans</name>
    <dbReference type="NCBI Taxonomy" id="109636"/>
    <lineage>
        <taxon>Eukaryota</taxon>
        <taxon>Fungi</taxon>
        <taxon>Dikarya</taxon>
        <taxon>Basidiomycota</taxon>
        <taxon>Agaricomycotina</taxon>
        <taxon>Agaricomycetes</taxon>
        <taxon>Agaricomycetidae</taxon>
        <taxon>Agaricales</taxon>
        <taxon>Agaricineae</taxon>
        <taxon>Strophariaceae</taxon>
        <taxon>Pholiota</taxon>
    </lineage>
</organism>
<dbReference type="GO" id="GO:0050661">
    <property type="term" value="F:NADP binding"/>
    <property type="evidence" value="ECO:0007669"/>
    <property type="project" value="InterPro"/>
</dbReference>
<keyword evidence="2" id="KW-0274">FAD</keyword>
<dbReference type="GO" id="GO:0050660">
    <property type="term" value="F:flavin adenine dinucleotide binding"/>
    <property type="evidence" value="ECO:0007669"/>
    <property type="project" value="InterPro"/>
</dbReference>
<dbReference type="SUPFAM" id="SSF54427">
    <property type="entry name" value="NTF2-like"/>
    <property type="match status" value="1"/>
</dbReference>
<evidence type="ECO:0000256" key="3">
    <source>
        <dbReference type="ARBA" id="ARBA00023002"/>
    </source>
</evidence>
<protein>
    <submittedName>
        <fullName evidence="4">FAD/NAD(P)-binding domain-containing protein</fullName>
    </submittedName>
</protein>
<keyword evidence="5" id="KW-1185">Reference proteome</keyword>
<sequence>MANIPDYPLPTLDRLGASLVPDLDATRVANDWFTAFSTAATAGDVAAVSALILPDGFWRDMLALTWEFHTFQGETAIRTFLTDRLVLSKPHDFKLKEGYTQLQRPFPDLAWISLVFDFANEVGQASAIVRLVPTANGEWKAHVVYTNLETLSAFPEKIGPLRNHEPNHGKWASQRKREVEFLDGDPKVLIIGAGQSGLGIAARLKYLDIPSLMIERNERIGDNWRNRYEALCLHDTVWYDHMPYIPFPPTWPAYTPAMKLANWLESYADALELNVWTSSNVTKVDQDEKTGRWHVSVTRGDGSVRNFVVNHVVFCTGIGSGVPNIPDIPEREKFKGEVLHSTQHKRAADHAGKKVVVVGACTSAHDIAVDYYQNDVDVTMFQRGSTYIMSTKNGWDVLFKGSYCEGGPAVEDADRFTASFPHYMAIEFNRRLVSHVAELDKDLIESLHKVGFRTNLGIKGSGFGLLAWNKAGGYYLDTGGSQLIAERKIKLKSDSEIESYTETGLKFKNGTTLDADVILFATGLGRPVEQFRRLCGEGVVRKLKPIGGLNEEGEINAAWRDSGVPGLWYMFGNLALCRFHSKHIALQIKAMEEGIFGTRYDPVAK</sequence>
<evidence type="ECO:0000313" key="5">
    <source>
        <dbReference type="Proteomes" id="UP000807469"/>
    </source>
</evidence>
<dbReference type="EMBL" id="MU155170">
    <property type="protein sequence ID" value="KAF9482079.1"/>
    <property type="molecule type" value="Genomic_DNA"/>
</dbReference>
<accession>A0A9P6D336</accession>
<dbReference type="InterPro" id="IPR050982">
    <property type="entry name" value="Auxin_biosynth/cation_transpt"/>
</dbReference>
<dbReference type="InterPro" id="IPR032710">
    <property type="entry name" value="NTF2-like_dom_sf"/>
</dbReference>
<dbReference type="Pfam" id="PF00743">
    <property type="entry name" value="FMO-like"/>
    <property type="match status" value="1"/>
</dbReference>
<dbReference type="InterPro" id="IPR036188">
    <property type="entry name" value="FAD/NAD-bd_sf"/>
</dbReference>
<evidence type="ECO:0000256" key="1">
    <source>
        <dbReference type="ARBA" id="ARBA00022630"/>
    </source>
</evidence>
<dbReference type="OrthoDB" id="74360at2759"/>
<comment type="caution">
    <text evidence="4">The sequence shown here is derived from an EMBL/GenBank/DDBJ whole genome shotgun (WGS) entry which is preliminary data.</text>
</comment>
<dbReference type="GO" id="GO:0004499">
    <property type="term" value="F:N,N-dimethylaniline monooxygenase activity"/>
    <property type="evidence" value="ECO:0007669"/>
    <property type="project" value="InterPro"/>
</dbReference>
<dbReference type="PANTHER" id="PTHR43539:SF68">
    <property type="entry name" value="FLAVIN-BINDING MONOOXYGENASE-LIKE PROTEIN (AFU_ORTHOLOGUE AFUA_4G09220)"/>
    <property type="match status" value="1"/>
</dbReference>
<dbReference type="InterPro" id="IPR020946">
    <property type="entry name" value="Flavin_mOase-like"/>
</dbReference>
<gene>
    <name evidence="4" type="ORF">BDN70DRAFT_930343</name>
</gene>
<evidence type="ECO:0000313" key="4">
    <source>
        <dbReference type="EMBL" id="KAF9482079.1"/>
    </source>
</evidence>
<proteinExistence type="predicted"/>
<dbReference type="AlphaFoldDB" id="A0A9P6D336"/>
<dbReference type="Proteomes" id="UP000807469">
    <property type="component" value="Unassembled WGS sequence"/>
</dbReference>
<keyword evidence="1" id="KW-0285">Flavoprotein</keyword>
<name>A0A9P6D336_9AGAR</name>
<reference evidence="4" key="1">
    <citation type="submission" date="2020-11" db="EMBL/GenBank/DDBJ databases">
        <authorList>
            <consortium name="DOE Joint Genome Institute"/>
            <person name="Ahrendt S."/>
            <person name="Riley R."/>
            <person name="Andreopoulos W."/>
            <person name="Labutti K."/>
            <person name="Pangilinan J."/>
            <person name="Ruiz-Duenas F.J."/>
            <person name="Barrasa J.M."/>
            <person name="Sanchez-Garcia M."/>
            <person name="Camarero S."/>
            <person name="Miyauchi S."/>
            <person name="Serrano A."/>
            <person name="Linde D."/>
            <person name="Babiker R."/>
            <person name="Drula E."/>
            <person name="Ayuso-Fernandez I."/>
            <person name="Pacheco R."/>
            <person name="Padilla G."/>
            <person name="Ferreira P."/>
            <person name="Barriuso J."/>
            <person name="Kellner H."/>
            <person name="Castanera R."/>
            <person name="Alfaro M."/>
            <person name="Ramirez L."/>
            <person name="Pisabarro A.G."/>
            <person name="Kuo A."/>
            <person name="Tritt A."/>
            <person name="Lipzen A."/>
            <person name="He G."/>
            <person name="Yan M."/>
            <person name="Ng V."/>
            <person name="Cullen D."/>
            <person name="Martin F."/>
            <person name="Rosso M.-N."/>
            <person name="Henrissat B."/>
            <person name="Hibbett D."/>
            <person name="Martinez A.T."/>
            <person name="Grigoriev I.V."/>
        </authorList>
    </citation>
    <scope>NUCLEOTIDE SEQUENCE</scope>
    <source>
        <strain evidence="4">CIRM-BRFM 674</strain>
    </source>
</reference>
<keyword evidence="3" id="KW-0560">Oxidoreductase</keyword>
<evidence type="ECO:0000256" key="2">
    <source>
        <dbReference type="ARBA" id="ARBA00022827"/>
    </source>
</evidence>
<dbReference type="SUPFAM" id="SSF51905">
    <property type="entry name" value="FAD/NAD(P)-binding domain"/>
    <property type="match status" value="2"/>
</dbReference>
<dbReference type="Gene3D" id="3.50.50.60">
    <property type="entry name" value="FAD/NAD(P)-binding domain"/>
    <property type="match status" value="2"/>
</dbReference>
<dbReference type="PANTHER" id="PTHR43539">
    <property type="entry name" value="FLAVIN-BINDING MONOOXYGENASE-LIKE PROTEIN (AFU_ORTHOLOGUE AFUA_4G09220)"/>
    <property type="match status" value="1"/>
</dbReference>